<dbReference type="EMBL" id="JAPTMY010000030">
    <property type="protein sequence ID" value="MCZ0858816.1"/>
    <property type="molecule type" value="Genomic_DNA"/>
</dbReference>
<accession>A0ABT4IAR5</accession>
<comment type="caution">
    <text evidence="1">The sequence shown here is derived from an EMBL/GenBank/DDBJ whole genome shotgun (WGS) entry which is preliminary data.</text>
</comment>
<gene>
    <name evidence="1" type="ORF">OHJ16_12270</name>
</gene>
<reference evidence="1" key="1">
    <citation type="submission" date="2022-10" db="EMBL/GenBank/DDBJ databases">
        <title>Genome sequence of Actinomyces israelii ATCC 10048.</title>
        <authorList>
            <person name="Watt R.M."/>
            <person name="Tong W.M."/>
        </authorList>
    </citation>
    <scope>NUCLEOTIDE SEQUENCE</scope>
    <source>
        <strain evidence="1">ATCC 10048</strain>
    </source>
</reference>
<sequence length="148" mass="16408">MSEDGTDWAGLRVRDGVGMDPGPIRDMLRAPDSRSGDEAYWRIEGTAFYSHELEEASEPLTQILVDAVCDGDGTPLGLMLATDMLVEITCGYTSPHEEEAGSAGLADRCRAIVRHRLSRLYRLVVALGRCPRHARQPRRRRAGRYSGH</sequence>
<evidence type="ECO:0000313" key="2">
    <source>
        <dbReference type="Proteomes" id="UP001072034"/>
    </source>
</evidence>
<keyword evidence="2" id="KW-1185">Reference proteome</keyword>
<dbReference type="RefSeq" id="WP_268918142.1">
    <property type="nucleotide sequence ID" value="NZ_JAPTMY010000030.1"/>
</dbReference>
<proteinExistence type="predicted"/>
<name>A0ABT4IAR5_9ACTO</name>
<protein>
    <submittedName>
        <fullName evidence="1">Uncharacterized protein</fullName>
    </submittedName>
</protein>
<evidence type="ECO:0000313" key="1">
    <source>
        <dbReference type="EMBL" id="MCZ0858816.1"/>
    </source>
</evidence>
<organism evidence="1 2">
    <name type="scientific">Actinomyces israelii</name>
    <dbReference type="NCBI Taxonomy" id="1659"/>
    <lineage>
        <taxon>Bacteria</taxon>
        <taxon>Bacillati</taxon>
        <taxon>Actinomycetota</taxon>
        <taxon>Actinomycetes</taxon>
        <taxon>Actinomycetales</taxon>
        <taxon>Actinomycetaceae</taxon>
        <taxon>Actinomyces</taxon>
    </lineage>
</organism>
<dbReference type="Proteomes" id="UP001072034">
    <property type="component" value="Unassembled WGS sequence"/>
</dbReference>